<keyword evidence="1" id="KW-0808">Transferase</keyword>
<keyword evidence="7" id="KW-1185">Reference proteome</keyword>
<dbReference type="OrthoDB" id="5241784at2"/>
<keyword evidence="4" id="KW-0812">Transmembrane</keyword>
<dbReference type="AlphaFoldDB" id="A0A6I4WBV1"/>
<keyword evidence="2" id="KW-0418">Kinase</keyword>
<evidence type="ECO:0000313" key="6">
    <source>
        <dbReference type="EMBL" id="MXQ66583.1"/>
    </source>
</evidence>
<evidence type="ECO:0000256" key="1">
    <source>
        <dbReference type="ARBA" id="ARBA00022679"/>
    </source>
</evidence>
<keyword evidence="4" id="KW-0472">Membrane</keyword>
<evidence type="ECO:0000256" key="3">
    <source>
        <dbReference type="ARBA" id="ARBA00023012"/>
    </source>
</evidence>
<dbReference type="Proteomes" id="UP000431901">
    <property type="component" value="Unassembled WGS sequence"/>
</dbReference>
<gene>
    <name evidence="6" type="ORF">GQ466_21420</name>
</gene>
<dbReference type="Gene3D" id="3.30.565.10">
    <property type="entry name" value="Histidine kinase-like ATPase, C-terminal domain"/>
    <property type="match status" value="1"/>
</dbReference>
<reference evidence="6 7" key="1">
    <citation type="submission" date="2019-12" db="EMBL/GenBank/DDBJ databases">
        <title>Nocardia macrotermitis sp. nov. and Nocardia aurantia sp. nov., isolated from the gut of the fungus growing-termite Macrotermes natalensis.</title>
        <authorList>
            <person name="Christine B."/>
            <person name="Rene B."/>
        </authorList>
    </citation>
    <scope>NUCLEOTIDE SEQUENCE [LARGE SCALE GENOMIC DNA]</scope>
    <source>
        <strain evidence="6 7">DSM 102126</strain>
    </source>
</reference>
<sequence length="250" mass="25689">MFAGVGGVTAVATGSAWLGGLGTGAVVAAAWTTLTAGLVTTIVVRLFLVITLLRDAREELASAAVERERLRFSRDLHDLLGHTLSLMVVQAQAVRRIAERDPALAARQAADIESVGRDALGEVRQAVAGYRGRGLAAELDAARSALAAAGIEPVVRRSGDPPPAADALLGWAVREGVTNVVRHSGARTCEITWEDDVLSIVDDGSAAGAPSGGHGLRGLRERVADAGGSLTAGPRPGGGFALTVRLREAP</sequence>
<dbReference type="InterPro" id="IPR011712">
    <property type="entry name" value="Sig_transdc_His_kin_sub3_dim/P"/>
</dbReference>
<dbReference type="CDD" id="cd16917">
    <property type="entry name" value="HATPase_UhpB-NarQ-NarX-like"/>
    <property type="match status" value="1"/>
</dbReference>
<proteinExistence type="predicted"/>
<name>A0A6I4WBV1_9ACTN</name>
<dbReference type="GO" id="GO:0046983">
    <property type="term" value="F:protein dimerization activity"/>
    <property type="evidence" value="ECO:0007669"/>
    <property type="project" value="InterPro"/>
</dbReference>
<evidence type="ECO:0000256" key="2">
    <source>
        <dbReference type="ARBA" id="ARBA00022777"/>
    </source>
</evidence>
<feature type="domain" description="Signal transduction histidine kinase subgroup 3 dimerisation and phosphoacceptor" evidence="5">
    <location>
        <begin position="68"/>
        <end position="133"/>
    </location>
</feature>
<evidence type="ECO:0000256" key="4">
    <source>
        <dbReference type="SAM" id="Phobius"/>
    </source>
</evidence>
<dbReference type="EMBL" id="WUTW01000004">
    <property type="protein sequence ID" value="MXQ66583.1"/>
    <property type="molecule type" value="Genomic_DNA"/>
</dbReference>
<dbReference type="Pfam" id="PF07730">
    <property type="entry name" value="HisKA_3"/>
    <property type="match status" value="1"/>
</dbReference>
<accession>A0A6I4WBV1</accession>
<evidence type="ECO:0000313" key="7">
    <source>
        <dbReference type="Proteomes" id="UP000431901"/>
    </source>
</evidence>
<dbReference type="Gene3D" id="1.20.5.1930">
    <property type="match status" value="1"/>
</dbReference>
<dbReference type="GO" id="GO:0000155">
    <property type="term" value="F:phosphorelay sensor kinase activity"/>
    <property type="evidence" value="ECO:0007669"/>
    <property type="project" value="InterPro"/>
</dbReference>
<evidence type="ECO:0000259" key="5">
    <source>
        <dbReference type="Pfam" id="PF07730"/>
    </source>
</evidence>
<dbReference type="InterPro" id="IPR036890">
    <property type="entry name" value="HATPase_C_sf"/>
</dbReference>
<dbReference type="PANTHER" id="PTHR24421:SF63">
    <property type="entry name" value="SENSOR HISTIDINE KINASE DESK"/>
    <property type="match status" value="1"/>
</dbReference>
<feature type="transmembrane region" description="Helical" evidence="4">
    <location>
        <begin position="28"/>
        <end position="53"/>
    </location>
</feature>
<keyword evidence="4" id="KW-1133">Transmembrane helix</keyword>
<organism evidence="6 7">
    <name type="scientific">Actinomadura rayongensis</name>
    <dbReference type="NCBI Taxonomy" id="1429076"/>
    <lineage>
        <taxon>Bacteria</taxon>
        <taxon>Bacillati</taxon>
        <taxon>Actinomycetota</taxon>
        <taxon>Actinomycetes</taxon>
        <taxon>Streptosporangiales</taxon>
        <taxon>Thermomonosporaceae</taxon>
        <taxon>Actinomadura</taxon>
    </lineage>
</organism>
<dbReference type="PANTHER" id="PTHR24421">
    <property type="entry name" value="NITRATE/NITRITE SENSOR PROTEIN NARX-RELATED"/>
    <property type="match status" value="1"/>
</dbReference>
<dbReference type="InterPro" id="IPR050482">
    <property type="entry name" value="Sensor_HK_TwoCompSys"/>
</dbReference>
<keyword evidence="3" id="KW-0902">Two-component regulatory system</keyword>
<dbReference type="GO" id="GO:0016020">
    <property type="term" value="C:membrane"/>
    <property type="evidence" value="ECO:0007669"/>
    <property type="project" value="InterPro"/>
</dbReference>
<protein>
    <recommendedName>
        <fullName evidence="5">Signal transduction histidine kinase subgroup 3 dimerisation and phosphoacceptor domain-containing protein</fullName>
    </recommendedName>
</protein>
<dbReference type="SUPFAM" id="SSF55874">
    <property type="entry name" value="ATPase domain of HSP90 chaperone/DNA topoisomerase II/histidine kinase"/>
    <property type="match status" value="1"/>
</dbReference>
<comment type="caution">
    <text evidence="6">The sequence shown here is derived from an EMBL/GenBank/DDBJ whole genome shotgun (WGS) entry which is preliminary data.</text>
</comment>